<evidence type="ECO:0000313" key="2">
    <source>
        <dbReference type="Proteomes" id="UP000887566"/>
    </source>
</evidence>
<proteinExistence type="predicted"/>
<evidence type="ECO:0000256" key="1">
    <source>
        <dbReference type="SAM" id="Phobius"/>
    </source>
</evidence>
<organism evidence="2 3">
    <name type="scientific">Plectus sambesii</name>
    <dbReference type="NCBI Taxonomy" id="2011161"/>
    <lineage>
        <taxon>Eukaryota</taxon>
        <taxon>Metazoa</taxon>
        <taxon>Ecdysozoa</taxon>
        <taxon>Nematoda</taxon>
        <taxon>Chromadorea</taxon>
        <taxon>Plectida</taxon>
        <taxon>Plectina</taxon>
        <taxon>Plectoidea</taxon>
        <taxon>Plectidae</taxon>
        <taxon>Plectus</taxon>
    </lineage>
</organism>
<dbReference type="AlphaFoldDB" id="A0A914XSA7"/>
<sequence>MEIRAVCRSIEESLECISGACETNATESSHVAEHGCADAITSALPSTAWIVTFLALALLIALFACMVTTCMYAKWRAILETGKVPTTPPPSPSSNPDKNHLELLRDITVNSTDLS</sequence>
<dbReference type="WBParaSite" id="PSAMB.scaffold931size38457.g9869.t1">
    <property type="protein sequence ID" value="PSAMB.scaffold931size38457.g9869.t1"/>
    <property type="gene ID" value="PSAMB.scaffold931size38457.g9869"/>
</dbReference>
<keyword evidence="1" id="KW-0812">Transmembrane</keyword>
<keyword evidence="2" id="KW-1185">Reference proteome</keyword>
<evidence type="ECO:0000313" key="3">
    <source>
        <dbReference type="WBParaSite" id="PSAMB.scaffold931size38457.g9869.t1"/>
    </source>
</evidence>
<keyword evidence="1" id="KW-1133">Transmembrane helix</keyword>
<protein>
    <submittedName>
        <fullName evidence="3">Uncharacterized protein</fullName>
    </submittedName>
</protein>
<name>A0A914XSA7_9BILA</name>
<dbReference type="Proteomes" id="UP000887566">
    <property type="component" value="Unplaced"/>
</dbReference>
<feature type="transmembrane region" description="Helical" evidence="1">
    <location>
        <begin position="48"/>
        <end position="73"/>
    </location>
</feature>
<accession>A0A914XSA7</accession>
<keyword evidence="1" id="KW-0472">Membrane</keyword>
<reference evidence="3" key="1">
    <citation type="submission" date="2022-11" db="UniProtKB">
        <authorList>
            <consortium name="WormBaseParasite"/>
        </authorList>
    </citation>
    <scope>IDENTIFICATION</scope>
</reference>